<dbReference type="EMBL" id="BAAAYN010000038">
    <property type="protein sequence ID" value="GAA3392626.1"/>
    <property type="molecule type" value="Genomic_DNA"/>
</dbReference>
<reference evidence="3" key="1">
    <citation type="journal article" date="2019" name="Int. J. Syst. Evol. Microbiol.">
        <title>The Global Catalogue of Microorganisms (GCM) 10K type strain sequencing project: providing services to taxonomists for standard genome sequencing and annotation.</title>
        <authorList>
            <consortium name="The Broad Institute Genomics Platform"/>
            <consortium name="The Broad Institute Genome Sequencing Center for Infectious Disease"/>
            <person name="Wu L."/>
            <person name="Ma J."/>
        </authorList>
    </citation>
    <scope>NUCLEOTIDE SEQUENCE [LARGE SCALE GENOMIC DNA]</scope>
    <source>
        <strain evidence="3">JCM 9458</strain>
    </source>
</reference>
<protein>
    <submittedName>
        <fullName evidence="2">Uncharacterized protein</fullName>
    </submittedName>
</protein>
<name>A0ABP6T4S6_9ACTN</name>
<proteinExistence type="predicted"/>
<evidence type="ECO:0000256" key="1">
    <source>
        <dbReference type="SAM" id="Phobius"/>
    </source>
</evidence>
<keyword evidence="1" id="KW-1133">Transmembrane helix</keyword>
<accession>A0ABP6T4S6</accession>
<dbReference type="Proteomes" id="UP001501676">
    <property type="component" value="Unassembled WGS sequence"/>
</dbReference>
<evidence type="ECO:0000313" key="2">
    <source>
        <dbReference type="EMBL" id="GAA3392626.1"/>
    </source>
</evidence>
<feature type="transmembrane region" description="Helical" evidence="1">
    <location>
        <begin position="192"/>
        <end position="218"/>
    </location>
</feature>
<feature type="transmembrane region" description="Helical" evidence="1">
    <location>
        <begin position="20"/>
        <end position="40"/>
    </location>
</feature>
<feature type="transmembrane region" description="Helical" evidence="1">
    <location>
        <begin position="152"/>
        <end position="172"/>
    </location>
</feature>
<organism evidence="2 3">
    <name type="scientific">Cryptosporangium minutisporangium</name>
    <dbReference type="NCBI Taxonomy" id="113569"/>
    <lineage>
        <taxon>Bacteria</taxon>
        <taxon>Bacillati</taxon>
        <taxon>Actinomycetota</taxon>
        <taxon>Actinomycetes</taxon>
        <taxon>Cryptosporangiales</taxon>
        <taxon>Cryptosporangiaceae</taxon>
        <taxon>Cryptosporangium</taxon>
    </lineage>
</organism>
<sequence>MTTIRSFWDAIRPVTRQQRFLWWAGTALVLSGVVHTGIAVADGPWAGAVSWRKPAVFGTSFGMLLWSVAWVLRQLPDRRWGWVPTGIIGVTSVIEVALITVQRWRGVPSHFNAATPTDEAIWDVMAQSVFLLVAGLVVLLVWALFGFRGRPAARVAVLVGLLLVLAGGAIGGSMAGVGEDVVDATGHVPEELLFGAAGSAKLAHALGIHGLQVLGLLAVGLELGGRRGRVAALAGAAGYTALFAAVTVTAYAGEPWISPTPAIGLLGGVGAALFVVVAALVLRGLRARAGAPGTAEARGGAETRSSAVMR</sequence>
<keyword evidence="3" id="KW-1185">Reference proteome</keyword>
<keyword evidence="1" id="KW-0812">Transmembrane</keyword>
<feature type="transmembrane region" description="Helical" evidence="1">
    <location>
        <begin position="80"/>
        <end position="104"/>
    </location>
</feature>
<feature type="transmembrane region" description="Helical" evidence="1">
    <location>
        <begin position="124"/>
        <end position="145"/>
    </location>
</feature>
<feature type="transmembrane region" description="Helical" evidence="1">
    <location>
        <begin position="55"/>
        <end position="73"/>
    </location>
</feature>
<comment type="caution">
    <text evidence="2">The sequence shown here is derived from an EMBL/GenBank/DDBJ whole genome shotgun (WGS) entry which is preliminary data.</text>
</comment>
<feature type="transmembrane region" description="Helical" evidence="1">
    <location>
        <begin position="263"/>
        <end position="282"/>
    </location>
</feature>
<keyword evidence="1" id="KW-0472">Membrane</keyword>
<feature type="transmembrane region" description="Helical" evidence="1">
    <location>
        <begin position="230"/>
        <end position="251"/>
    </location>
</feature>
<dbReference type="RefSeq" id="WP_345731130.1">
    <property type="nucleotide sequence ID" value="NZ_BAAAYN010000038.1"/>
</dbReference>
<gene>
    <name evidence="2" type="ORF">GCM10020369_55090</name>
</gene>
<evidence type="ECO:0000313" key="3">
    <source>
        <dbReference type="Proteomes" id="UP001501676"/>
    </source>
</evidence>